<protein>
    <submittedName>
        <fullName evidence="3">Dipeptidyl aminopeptidase</fullName>
    </submittedName>
</protein>
<dbReference type="AlphaFoldDB" id="A0A1R1JBN0"/>
<dbReference type="Proteomes" id="UP000187194">
    <property type="component" value="Unassembled WGS sequence"/>
</dbReference>
<sequence>MYSTLLLASGSAYTTNSFADEASAPSADSSPTEIKPESASIVIPDAGTFGGDVTMHADVYKPAGPGPFPTLIFSHGRDADRFERAKLEHPVSIGHVKYWLKKGFAVVAPVRVGYGVTGGPDRENSGSWFDDFGNCTRTPNFRAVAKATVQSTLAALNWARAQPWVDANRIVLEGVSVGGFATVSTVATRPPGVIGYINFSGGAGGMPDRAPNRSCDKQQMKDVMGELGKTSTAPGLWLYAANDHFWGPDAPHQWYDAFAAGGDPAEFVGAGELPGHDGHFLLKYGGKMWSVHVDRFVKQLGL</sequence>
<proteinExistence type="predicted"/>
<dbReference type="PANTHER" id="PTHR22946:SF9">
    <property type="entry name" value="POLYKETIDE TRANSFERASE AF380"/>
    <property type="match status" value="1"/>
</dbReference>
<evidence type="ECO:0000313" key="3">
    <source>
        <dbReference type="EMBL" id="OMG72734.1"/>
    </source>
</evidence>
<evidence type="ECO:0000256" key="1">
    <source>
        <dbReference type="ARBA" id="ARBA00022801"/>
    </source>
</evidence>
<accession>A0A1R1JBN0</accession>
<dbReference type="PANTHER" id="PTHR22946">
    <property type="entry name" value="DIENELACTONE HYDROLASE DOMAIN-CONTAINING PROTEIN-RELATED"/>
    <property type="match status" value="1"/>
</dbReference>
<keyword evidence="1" id="KW-0378">Hydrolase</keyword>
<dbReference type="GO" id="GO:0052689">
    <property type="term" value="F:carboxylic ester hydrolase activity"/>
    <property type="evidence" value="ECO:0007669"/>
    <property type="project" value="UniProtKB-ARBA"/>
</dbReference>
<evidence type="ECO:0000259" key="2">
    <source>
        <dbReference type="Pfam" id="PF02129"/>
    </source>
</evidence>
<organism evidence="3 4">
    <name type="scientific">Burkholderia ubonensis</name>
    <dbReference type="NCBI Taxonomy" id="101571"/>
    <lineage>
        <taxon>Bacteria</taxon>
        <taxon>Pseudomonadati</taxon>
        <taxon>Pseudomonadota</taxon>
        <taxon>Betaproteobacteria</taxon>
        <taxon>Burkholderiales</taxon>
        <taxon>Burkholderiaceae</taxon>
        <taxon>Burkholderia</taxon>
        <taxon>Burkholderia cepacia complex</taxon>
    </lineage>
</organism>
<feature type="domain" description="Xaa-Pro dipeptidyl-peptidase-like" evidence="2">
    <location>
        <begin position="53"/>
        <end position="194"/>
    </location>
</feature>
<keyword evidence="3" id="KW-0645">Protease</keyword>
<gene>
    <name evidence="3" type="ORF">BW685_14380</name>
</gene>
<dbReference type="Gene3D" id="3.40.50.1820">
    <property type="entry name" value="alpha/beta hydrolase"/>
    <property type="match status" value="1"/>
</dbReference>
<dbReference type="EMBL" id="MTJZ01000014">
    <property type="protein sequence ID" value="OMG72734.1"/>
    <property type="molecule type" value="Genomic_DNA"/>
</dbReference>
<name>A0A1R1JBN0_9BURK</name>
<dbReference type="InterPro" id="IPR029058">
    <property type="entry name" value="AB_hydrolase_fold"/>
</dbReference>
<reference evidence="3 4" key="1">
    <citation type="submission" date="2017-01" db="EMBL/GenBank/DDBJ databases">
        <title>Phylogeographic, genomic and meropenem susceptibility analysis of Burkholderia ubonensis.</title>
        <authorList>
            <person name="Price E.P."/>
            <person name="Sarovich D.S."/>
            <person name="Webb J.R."/>
            <person name="Hall C.M."/>
            <person name="Sahl J.W."/>
            <person name="Kaestli M."/>
            <person name="Mayo M."/>
            <person name="Harrington G."/>
            <person name="Baker A.L."/>
            <person name="Sidak-Loftis L.C."/>
            <person name="Lummis M."/>
            <person name="Schupp J.M."/>
            <person name="Gillece J.D."/>
            <person name="Tuanyok A."/>
            <person name="Warner J."/>
            <person name="Busch J.D."/>
            <person name="Keim P."/>
            <person name="Currie B.J."/>
            <person name="Wagner D.M."/>
        </authorList>
    </citation>
    <scope>NUCLEOTIDE SEQUENCE [LARGE SCALE GENOMIC DNA]</scope>
    <source>
        <strain evidence="3 4">A21</strain>
    </source>
</reference>
<dbReference type="SUPFAM" id="SSF53474">
    <property type="entry name" value="alpha/beta-Hydrolases"/>
    <property type="match status" value="1"/>
</dbReference>
<dbReference type="InterPro" id="IPR000383">
    <property type="entry name" value="Xaa-Pro-like_dom"/>
</dbReference>
<keyword evidence="3" id="KW-0031">Aminopeptidase</keyword>
<dbReference type="Pfam" id="PF02129">
    <property type="entry name" value="Peptidase_S15"/>
    <property type="match status" value="1"/>
</dbReference>
<dbReference type="GO" id="GO:0004177">
    <property type="term" value="F:aminopeptidase activity"/>
    <property type="evidence" value="ECO:0007669"/>
    <property type="project" value="UniProtKB-KW"/>
</dbReference>
<evidence type="ECO:0000313" key="4">
    <source>
        <dbReference type="Proteomes" id="UP000187194"/>
    </source>
</evidence>
<comment type="caution">
    <text evidence="3">The sequence shown here is derived from an EMBL/GenBank/DDBJ whole genome shotgun (WGS) entry which is preliminary data.</text>
</comment>
<dbReference type="InterPro" id="IPR050261">
    <property type="entry name" value="FrsA_esterase"/>
</dbReference>